<dbReference type="eggNOG" id="COG2197">
    <property type="taxonomic scope" value="Bacteria"/>
</dbReference>
<dbReference type="PANTHER" id="PTHR44591:SF3">
    <property type="entry name" value="RESPONSE REGULATORY DOMAIN-CONTAINING PROTEIN"/>
    <property type="match status" value="1"/>
</dbReference>
<dbReference type="SMART" id="SM00448">
    <property type="entry name" value="REC"/>
    <property type="match status" value="1"/>
</dbReference>
<dbReference type="STRING" id="452637.Oter_3857"/>
<dbReference type="GO" id="GO:0000160">
    <property type="term" value="P:phosphorelay signal transduction system"/>
    <property type="evidence" value="ECO:0007669"/>
    <property type="project" value="InterPro"/>
</dbReference>
<feature type="domain" description="Response regulatory" evidence="3">
    <location>
        <begin position="6"/>
        <end position="121"/>
    </location>
</feature>
<keyword evidence="5" id="KW-1185">Reference proteome</keyword>
<dbReference type="InterPro" id="IPR011006">
    <property type="entry name" value="CheY-like_superfamily"/>
</dbReference>
<dbReference type="HOGENOM" id="CLU_000445_69_15_0"/>
<dbReference type="InterPro" id="IPR001789">
    <property type="entry name" value="Sig_transdc_resp-reg_receiver"/>
</dbReference>
<evidence type="ECO:0000259" key="3">
    <source>
        <dbReference type="PROSITE" id="PS50110"/>
    </source>
</evidence>
<dbReference type="PANTHER" id="PTHR44591">
    <property type="entry name" value="STRESS RESPONSE REGULATOR PROTEIN 1"/>
    <property type="match status" value="1"/>
</dbReference>
<dbReference type="SUPFAM" id="SSF52172">
    <property type="entry name" value="CheY-like"/>
    <property type="match status" value="1"/>
</dbReference>
<dbReference type="Pfam" id="PF00072">
    <property type="entry name" value="Response_reg"/>
    <property type="match status" value="1"/>
</dbReference>
<evidence type="ECO:0000313" key="5">
    <source>
        <dbReference type="Proteomes" id="UP000007013"/>
    </source>
</evidence>
<dbReference type="InterPro" id="IPR058245">
    <property type="entry name" value="NreC/VraR/RcsB-like_REC"/>
</dbReference>
<name>B1ZZ59_OPITP</name>
<dbReference type="AlphaFoldDB" id="B1ZZ59"/>
<feature type="modified residue" description="4-aspartylphosphate" evidence="2">
    <location>
        <position position="56"/>
    </location>
</feature>
<dbReference type="RefSeq" id="WP_012376660.1">
    <property type="nucleotide sequence ID" value="NC_010571.1"/>
</dbReference>
<dbReference type="Gene3D" id="3.40.50.2300">
    <property type="match status" value="1"/>
</dbReference>
<dbReference type="KEGG" id="ote:Oter_3857"/>
<dbReference type="Proteomes" id="UP000007013">
    <property type="component" value="Chromosome"/>
</dbReference>
<evidence type="ECO:0000256" key="2">
    <source>
        <dbReference type="PROSITE-ProRule" id="PRU00169"/>
    </source>
</evidence>
<dbReference type="PROSITE" id="PS50110">
    <property type="entry name" value="RESPONSE_REGULATORY"/>
    <property type="match status" value="1"/>
</dbReference>
<accession>B1ZZ59</accession>
<dbReference type="CDD" id="cd17535">
    <property type="entry name" value="REC_NarL-like"/>
    <property type="match status" value="1"/>
</dbReference>
<dbReference type="EMBL" id="CP001032">
    <property type="protein sequence ID" value="ACB77131.1"/>
    <property type="molecule type" value="Genomic_DNA"/>
</dbReference>
<proteinExistence type="predicted"/>
<dbReference type="OrthoDB" id="195636at2"/>
<gene>
    <name evidence="4" type="ordered locus">Oter_3857</name>
</gene>
<evidence type="ECO:0000256" key="1">
    <source>
        <dbReference type="ARBA" id="ARBA00022553"/>
    </source>
</evidence>
<keyword evidence="1 2" id="KW-0597">Phosphoprotein</keyword>
<organism evidence="4 5">
    <name type="scientific">Opitutus terrae (strain DSM 11246 / JCM 15787 / PB90-1)</name>
    <dbReference type="NCBI Taxonomy" id="452637"/>
    <lineage>
        <taxon>Bacteria</taxon>
        <taxon>Pseudomonadati</taxon>
        <taxon>Verrucomicrobiota</taxon>
        <taxon>Opitutia</taxon>
        <taxon>Opitutales</taxon>
        <taxon>Opitutaceae</taxon>
        <taxon>Opitutus</taxon>
    </lineage>
</organism>
<dbReference type="InterPro" id="IPR050595">
    <property type="entry name" value="Bact_response_regulator"/>
</dbReference>
<sequence>MNFAGVILLVDDEPHIRKYVSLILKQIGALNLVEASNGEEAVAAFEASKPDLVLLDISMPLVDGLETLRRLKAIDPECVVVMLTSIVNRQSIDEALALGAANYIRKDTPKEEIAQALTETIQSYFELE</sequence>
<reference evidence="4 5" key="1">
    <citation type="journal article" date="2011" name="J. Bacteriol.">
        <title>Genome sequence of the verrucomicrobium Opitutus terrae PB90-1, an abundant inhabitant of rice paddy soil ecosystems.</title>
        <authorList>
            <person name="van Passel M.W."/>
            <person name="Kant R."/>
            <person name="Palva A."/>
            <person name="Copeland A."/>
            <person name="Lucas S."/>
            <person name="Lapidus A."/>
            <person name="Glavina del Rio T."/>
            <person name="Pitluck S."/>
            <person name="Goltsman E."/>
            <person name="Clum A."/>
            <person name="Sun H."/>
            <person name="Schmutz J."/>
            <person name="Larimer F.W."/>
            <person name="Land M.L."/>
            <person name="Hauser L."/>
            <person name="Kyrpides N."/>
            <person name="Mikhailova N."/>
            <person name="Richardson P.P."/>
            <person name="Janssen P.H."/>
            <person name="de Vos W.M."/>
            <person name="Smidt H."/>
        </authorList>
    </citation>
    <scope>NUCLEOTIDE SEQUENCE [LARGE SCALE GENOMIC DNA]</scope>
    <source>
        <strain evidence="5">DSM 11246 / JCM 15787 / PB90-1</strain>
    </source>
</reference>
<evidence type="ECO:0000313" key="4">
    <source>
        <dbReference type="EMBL" id="ACB77131.1"/>
    </source>
</evidence>
<protein>
    <submittedName>
        <fullName evidence="4">Response regulator receiver protein</fullName>
    </submittedName>
</protein>